<dbReference type="PANTHER" id="PTHR11012">
    <property type="entry name" value="PROTEIN KINASE-LIKE DOMAIN-CONTAINING"/>
    <property type="match status" value="1"/>
</dbReference>
<dbReference type="AlphaFoldDB" id="A0AAD8EBJ8"/>
<name>A0AAD8EBJ8_DIPPU</name>
<keyword evidence="3" id="KW-1185">Reference proteome</keyword>
<sequence length="208" mass="24224">FSSPALDLQYFMCNSPADEVSFTTIMKKTYVDSVVYLKSLRKISSTALEKMVEIVMPKKDGFNVLNHGDCWVNNMLFRYNSETGKVEDIRLLDFQIARYSSPALDLQYFMCNCPNDEVRFQHRDTLLEEYYSELADYCKSMGLESELISFKQLKEEFEEKNFFGLITACTVLRLMLAEKEDVPDLKNMTEDNFEDTNTNFAKNTISRK</sequence>
<evidence type="ECO:0000259" key="1">
    <source>
        <dbReference type="SMART" id="SM00587"/>
    </source>
</evidence>
<feature type="non-terminal residue" evidence="2">
    <location>
        <position position="208"/>
    </location>
</feature>
<feature type="non-terminal residue" evidence="2">
    <location>
        <position position="1"/>
    </location>
</feature>
<dbReference type="InterPro" id="IPR011009">
    <property type="entry name" value="Kinase-like_dom_sf"/>
</dbReference>
<reference evidence="2" key="1">
    <citation type="journal article" date="2023" name="IScience">
        <title>Live-bearing cockroach genome reveals convergent evolutionary mechanisms linked to viviparity in insects and beyond.</title>
        <authorList>
            <person name="Fouks B."/>
            <person name="Harrison M.C."/>
            <person name="Mikhailova A.A."/>
            <person name="Marchal E."/>
            <person name="English S."/>
            <person name="Carruthers M."/>
            <person name="Jennings E.C."/>
            <person name="Chiamaka E.L."/>
            <person name="Frigard R.A."/>
            <person name="Pippel M."/>
            <person name="Attardo G.M."/>
            <person name="Benoit J.B."/>
            <person name="Bornberg-Bauer E."/>
            <person name="Tobe S.S."/>
        </authorList>
    </citation>
    <scope>NUCLEOTIDE SEQUENCE</scope>
    <source>
        <strain evidence="2">Stay&amp;Tobe</strain>
    </source>
</reference>
<dbReference type="InterPro" id="IPR015897">
    <property type="entry name" value="CHK_kinase-like"/>
</dbReference>
<protein>
    <recommendedName>
        <fullName evidence="1">CHK kinase-like domain-containing protein</fullName>
    </recommendedName>
</protein>
<dbReference type="InterPro" id="IPR004119">
    <property type="entry name" value="EcKL"/>
</dbReference>
<dbReference type="SMART" id="SM00587">
    <property type="entry name" value="CHK"/>
    <property type="match status" value="1"/>
</dbReference>
<gene>
    <name evidence="2" type="ORF">L9F63_021832</name>
</gene>
<dbReference type="Gene3D" id="3.90.1200.10">
    <property type="match status" value="1"/>
</dbReference>
<evidence type="ECO:0000313" key="2">
    <source>
        <dbReference type="EMBL" id="KAJ9583829.1"/>
    </source>
</evidence>
<evidence type="ECO:0000313" key="3">
    <source>
        <dbReference type="Proteomes" id="UP001233999"/>
    </source>
</evidence>
<dbReference type="EMBL" id="JASPKZ010007523">
    <property type="protein sequence ID" value="KAJ9583829.1"/>
    <property type="molecule type" value="Genomic_DNA"/>
</dbReference>
<reference evidence="2" key="2">
    <citation type="submission" date="2023-05" db="EMBL/GenBank/DDBJ databases">
        <authorList>
            <person name="Fouks B."/>
        </authorList>
    </citation>
    <scope>NUCLEOTIDE SEQUENCE</scope>
    <source>
        <strain evidence="2">Stay&amp;Tobe</strain>
        <tissue evidence="2">Testes</tissue>
    </source>
</reference>
<accession>A0AAD8EBJ8</accession>
<organism evidence="2 3">
    <name type="scientific">Diploptera punctata</name>
    <name type="common">Pacific beetle cockroach</name>
    <dbReference type="NCBI Taxonomy" id="6984"/>
    <lineage>
        <taxon>Eukaryota</taxon>
        <taxon>Metazoa</taxon>
        <taxon>Ecdysozoa</taxon>
        <taxon>Arthropoda</taxon>
        <taxon>Hexapoda</taxon>
        <taxon>Insecta</taxon>
        <taxon>Pterygota</taxon>
        <taxon>Neoptera</taxon>
        <taxon>Polyneoptera</taxon>
        <taxon>Dictyoptera</taxon>
        <taxon>Blattodea</taxon>
        <taxon>Blaberoidea</taxon>
        <taxon>Blaberidae</taxon>
        <taxon>Diplopterinae</taxon>
        <taxon>Diploptera</taxon>
    </lineage>
</organism>
<proteinExistence type="predicted"/>
<dbReference type="Pfam" id="PF02958">
    <property type="entry name" value="EcKL"/>
    <property type="match status" value="1"/>
</dbReference>
<feature type="domain" description="CHK kinase-like" evidence="1">
    <location>
        <begin position="1"/>
        <end position="140"/>
    </location>
</feature>
<comment type="caution">
    <text evidence="2">The sequence shown here is derived from an EMBL/GenBank/DDBJ whole genome shotgun (WGS) entry which is preliminary data.</text>
</comment>
<dbReference type="Proteomes" id="UP001233999">
    <property type="component" value="Unassembled WGS sequence"/>
</dbReference>
<dbReference type="SUPFAM" id="SSF56112">
    <property type="entry name" value="Protein kinase-like (PK-like)"/>
    <property type="match status" value="1"/>
</dbReference>
<dbReference type="PANTHER" id="PTHR11012:SF30">
    <property type="entry name" value="PROTEIN KINASE-LIKE DOMAIN-CONTAINING"/>
    <property type="match status" value="1"/>
</dbReference>